<evidence type="ECO:0000256" key="1">
    <source>
        <dbReference type="ARBA" id="ARBA00004651"/>
    </source>
</evidence>
<feature type="transmembrane region" description="Helical" evidence="7">
    <location>
        <begin position="268"/>
        <end position="287"/>
    </location>
</feature>
<evidence type="ECO:0000256" key="2">
    <source>
        <dbReference type="ARBA" id="ARBA00022448"/>
    </source>
</evidence>
<dbReference type="SUPFAM" id="SSF161098">
    <property type="entry name" value="MetI-like"/>
    <property type="match status" value="1"/>
</dbReference>
<keyword evidence="4 7" id="KW-0812">Transmembrane</keyword>
<dbReference type="InterPro" id="IPR050366">
    <property type="entry name" value="BP-dependent_transpt_permease"/>
</dbReference>
<dbReference type="Pfam" id="PF12911">
    <property type="entry name" value="OppC_N"/>
    <property type="match status" value="1"/>
</dbReference>
<keyword evidence="2" id="KW-0813">Transport</keyword>
<dbReference type="Gene3D" id="1.10.3720.10">
    <property type="entry name" value="MetI-like"/>
    <property type="match status" value="1"/>
</dbReference>
<dbReference type="PANTHER" id="PTHR43386:SF1">
    <property type="entry name" value="D,D-DIPEPTIDE TRANSPORT SYSTEM PERMEASE PROTEIN DDPC-RELATED"/>
    <property type="match status" value="1"/>
</dbReference>
<comment type="subcellular location">
    <subcellularLocation>
        <location evidence="1">Cell membrane</location>
        <topology evidence="1">Multi-pass membrane protein</topology>
    </subcellularLocation>
</comment>
<comment type="caution">
    <text evidence="9">The sequence shown here is derived from an EMBL/GenBank/DDBJ whole genome shotgun (WGS) entry which is preliminary data.</text>
</comment>
<dbReference type="InterPro" id="IPR000515">
    <property type="entry name" value="MetI-like"/>
</dbReference>
<dbReference type="CDD" id="cd06261">
    <property type="entry name" value="TM_PBP2"/>
    <property type="match status" value="1"/>
</dbReference>
<feature type="transmembrane region" description="Helical" evidence="7">
    <location>
        <begin position="375"/>
        <end position="395"/>
    </location>
</feature>
<gene>
    <name evidence="9" type="ORF">SDC9_18079</name>
</gene>
<organism evidence="9">
    <name type="scientific">bioreactor metagenome</name>
    <dbReference type="NCBI Taxonomy" id="1076179"/>
    <lineage>
        <taxon>unclassified sequences</taxon>
        <taxon>metagenomes</taxon>
        <taxon>ecological metagenomes</taxon>
    </lineage>
</organism>
<dbReference type="AlphaFoldDB" id="A0A644TZ67"/>
<evidence type="ECO:0000256" key="5">
    <source>
        <dbReference type="ARBA" id="ARBA00022989"/>
    </source>
</evidence>
<feature type="domain" description="ABC transmembrane type-1" evidence="8">
    <location>
        <begin position="205"/>
        <end position="395"/>
    </location>
</feature>
<dbReference type="PROSITE" id="PS50928">
    <property type="entry name" value="ABC_TM1"/>
    <property type="match status" value="1"/>
</dbReference>
<sequence length="410" mass="45127">MKLFPRHPSKLPEGPLSRKALQNLFRNNTAVISAGIIVAAVLTALLGYLITPDSSPFANEQHLEIAAQKPGFSVSMLKITGNEPESHCPLTERWLFGCKNAYSYIPFNDYRFENGKIILSACDRSGDTDLITYEYLIQDVLYALPSKDGHLSFSAGSPDLRGAIIGDDIPAMQHDIIRHHIITRHYLLGTDRFGRDMLSQLLIGTRVSLSVGLISVLISLLLGILLGALAGFFRGWVDDLIIWFINVIWSIPTILLVIAITFVLGKGFWQVFIAVGLTMWVEVARVVRGQILSLREKEFVEAARALGFTNGRIITRHILPNAMGPVIVISAANFASAILIEAGLSFLGIGVQPPMPSWGTMIRENYSYIILDNPWLAILPGMCIMLLVLAFMLIGNGLRDALDVKTTTSV</sequence>
<dbReference type="EMBL" id="VSSQ01000065">
    <property type="protein sequence ID" value="MPL72296.1"/>
    <property type="molecule type" value="Genomic_DNA"/>
</dbReference>
<proteinExistence type="predicted"/>
<evidence type="ECO:0000313" key="9">
    <source>
        <dbReference type="EMBL" id="MPL72296.1"/>
    </source>
</evidence>
<feature type="transmembrane region" description="Helical" evidence="7">
    <location>
        <begin position="326"/>
        <end position="351"/>
    </location>
</feature>
<protein>
    <recommendedName>
        <fullName evidence="8">ABC transmembrane type-1 domain-containing protein</fullName>
    </recommendedName>
</protein>
<dbReference type="GO" id="GO:0055085">
    <property type="term" value="P:transmembrane transport"/>
    <property type="evidence" value="ECO:0007669"/>
    <property type="project" value="InterPro"/>
</dbReference>
<dbReference type="InterPro" id="IPR025966">
    <property type="entry name" value="OppC_N"/>
</dbReference>
<dbReference type="InterPro" id="IPR035906">
    <property type="entry name" value="MetI-like_sf"/>
</dbReference>
<evidence type="ECO:0000256" key="3">
    <source>
        <dbReference type="ARBA" id="ARBA00022475"/>
    </source>
</evidence>
<dbReference type="Pfam" id="PF00528">
    <property type="entry name" value="BPD_transp_1"/>
    <property type="match status" value="1"/>
</dbReference>
<name>A0A644TZ67_9ZZZZ</name>
<evidence type="ECO:0000256" key="4">
    <source>
        <dbReference type="ARBA" id="ARBA00022692"/>
    </source>
</evidence>
<feature type="transmembrane region" description="Helical" evidence="7">
    <location>
        <begin position="207"/>
        <end position="233"/>
    </location>
</feature>
<keyword evidence="5 7" id="KW-1133">Transmembrane helix</keyword>
<reference evidence="9" key="1">
    <citation type="submission" date="2019-08" db="EMBL/GenBank/DDBJ databases">
        <authorList>
            <person name="Kucharzyk K."/>
            <person name="Murdoch R.W."/>
            <person name="Higgins S."/>
            <person name="Loffler F."/>
        </authorList>
    </citation>
    <scope>NUCLEOTIDE SEQUENCE</scope>
</reference>
<dbReference type="GO" id="GO:0005886">
    <property type="term" value="C:plasma membrane"/>
    <property type="evidence" value="ECO:0007669"/>
    <property type="project" value="UniProtKB-SubCell"/>
</dbReference>
<dbReference type="PANTHER" id="PTHR43386">
    <property type="entry name" value="OLIGOPEPTIDE TRANSPORT SYSTEM PERMEASE PROTEIN APPC"/>
    <property type="match status" value="1"/>
</dbReference>
<feature type="transmembrane region" description="Helical" evidence="7">
    <location>
        <begin position="240"/>
        <end position="262"/>
    </location>
</feature>
<evidence type="ECO:0000256" key="7">
    <source>
        <dbReference type="SAM" id="Phobius"/>
    </source>
</evidence>
<feature type="transmembrane region" description="Helical" evidence="7">
    <location>
        <begin position="28"/>
        <end position="50"/>
    </location>
</feature>
<keyword evidence="3" id="KW-1003">Cell membrane</keyword>
<evidence type="ECO:0000259" key="8">
    <source>
        <dbReference type="PROSITE" id="PS50928"/>
    </source>
</evidence>
<accession>A0A644TZ67</accession>
<keyword evidence="6 7" id="KW-0472">Membrane</keyword>
<evidence type="ECO:0000256" key="6">
    <source>
        <dbReference type="ARBA" id="ARBA00023136"/>
    </source>
</evidence>